<dbReference type="Pfam" id="PF00011">
    <property type="entry name" value="HSP20"/>
    <property type="match status" value="1"/>
</dbReference>
<keyword evidence="6" id="KW-1185">Reference proteome</keyword>
<dbReference type="EMBL" id="CAXLJM020000049">
    <property type="protein sequence ID" value="CAL8112840.1"/>
    <property type="molecule type" value="Genomic_DNA"/>
</dbReference>
<dbReference type="CDD" id="cd06526">
    <property type="entry name" value="metazoan_ACD"/>
    <property type="match status" value="1"/>
</dbReference>
<dbReference type="Gene3D" id="2.60.40.790">
    <property type="match status" value="1"/>
</dbReference>
<dbReference type="PRINTS" id="PR00299">
    <property type="entry name" value="ACRYSTALLIN"/>
</dbReference>
<gene>
    <name evidence="5" type="ORF">ODALV1_LOCUS15803</name>
</gene>
<name>A0ABP1QW98_9HEXA</name>
<dbReference type="PANTHER" id="PTHR45640:SF13">
    <property type="entry name" value="HEAT SHOCK PROTEIN 22-RELATED"/>
    <property type="match status" value="1"/>
</dbReference>
<keyword evidence="1" id="KW-0346">Stress response</keyword>
<evidence type="ECO:0000313" key="6">
    <source>
        <dbReference type="Proteomes" id="UP001642540"/>
    </source>
</evidence>
<proteinExistence type="inferred from homology"/>
<dbReference type="PROSITE" id="PS01031">
    <property type="entry name" value="SHSP"/>
    <property type="match status" value="1"/>
</dbReference>
<organism evidence="5 6">
    <name type="scientific">Orchesella dallaii</name>
    <dbReference type="NCBI Taxonomy" id="48710"/>
    <lineage>
        <taxon>Eukaryota</taxon>
        <taxon>Metazoa</taxon>
        <taxon>Ecdysozoa</taxon>
        <taxon>Arthropoda</taxon>
        <taxon>Hexapoda</taxon>
        <taxon>Collembola</taxon>
        <taxon>Entomobryomorpha</taxon>
        <taxon>Entomobryoidea</taxon>
        <taxon>Orchesellidae</taxon>
        <taxon>Orchesellinae</taxon>
        <taxon>Orchesella</taxon>
    </lineage>
</organism>
<feature type="domain" description="SHSP" evidence="4">
    <location>
        <begin position="62"/>
        <end position="172"/>
    </location>
</feature>
<dbReference type="InterPro" id="IPR002068">
    <property type="entry name" value="A-crystallin/Hsp20_dom"/>
</dbReference>
<dbReference type="InterPro" id="IPR008978">
    <property type="entry name" value="HSP20-like_chaperone"/>
</dbReference>
<accession>A0ABP1QW98</accession>
<dbReference type="Proteomes" id="UP001642540">
    <property type="component" value="Unassembled WGS sequence"/>
</dbReference>
<dbReference type="SUPFAM" id="SSF49764">
    <property type="entry name" value="HSP20-like chaperones"/>
    <property type="match status" value="1"/>
</dbReference>
<comment type="similarity">
    <text evidence="2 3">Belongs to the small heat shock protein (HSP20) family.</text>
</comment>
<comment type="caution">
    <text evidence="5">The sequence shown here is derived from an EMBL/GenBank/DDBJ whole genome shotgun (WGS) entry which is preliminary data.</text>
</comment>
<evidence type="ECO:0000313" key="5">
    <source>
        <dbReference type="EMBL" id="CAL8112840.1"/>
    </source>
</evidence>
<evidence type="ECO:0000256" key="3">
    <source>
        <dbReference type="RuleBase" id="RU003616"/>
    </source>
</evidence>
<protein>
    <recommendedName>
        <fullName evidence="4">SHSP domain-containing protein</fullName>
    </recommendedName>
</protein>
<evidence type="ECO:0000256" key="1">
    <source>
        <dbReference type="ARBA" id="ARBA00023016"/>
    </source>
</evidence>
<dbReference type="InterPro" id="IPR001436">
    <property type="entry name" value="Alpha-crystallin/sHSP_animal"/>
</dbReference>
<reference evidence="5 6" key="1">
    <citation type="submission" date="2024-08" db="EMBL/GenBank/DDBJ databases">
        <authorList>
            <person name="Cucini C."/>
            <person name="Frati F."/>
        </authorList>
    </citation>
    <scope>NUCLEOTIDE SEQUENCE [LARGE SCALE GENOMIC DNA]</scope>
</reference>
<sequence>MIIPIELESVSATAGSKALQPFTTFPSRSLSRRRELSGFGDILLPALAKYFQLRDSPLKDFKYLLAKEHPLKIESFKIEGDKYELKLNVQTFKPEEIQVKITDRWISIIGEHEDRTDERNFSRQEFLRKYSLPNEVTADDITCELSSDGYLLISAPKMQEKLKISEIPIPVTLTGHHSGISHHSAIKTI</sequence>
<evidence type="ECO:0000259" key="4">
    <source>
        <dbReference type="PROSITE" id="PS01031"/>
    </source>
</evidence>
<dbReference type="PANTHER" id="PTHR45640">
    <property type="entry name" value="HEAT SHOCK PROTEIN HSP-12.2-RELATED"/>
    <property type="match status" value="1"/>
</dbReference>
<evidence type="ECO:0000256" key="2">
    <source>
        <dbReference type="PROSITE-ProRule" id="PRU00285"/>
    </source>
</evidence>